<reference evidence="1 2" key="1">
    <citation type="submission" date="2014-12" db="EMBL/GenBank/DDBJ databases">
        <title>Genome assembly of Enhygromyxa salina DSM 15201.</title>
        <authorList>
            <person name="Sharma G."/>
            <person name="Subramanian S."/>
        </authorList>
    </citation>
    <scope>NUCLEOTIDE SEQUENCE [LARGE SCALE GENOMIC DNA]</scope>
    <source>
        <strain evidence="1 2">DSM 15201</strain>
    </source>
</reference>
<dbReference type="Proteomes" id="UP000031599">
    <property type="component" value="Unassembled WGS sequence"/>
</dbReference>
<dbReference type="EMBL" id="JMCC02000052">
    <property type="protein sequence ID" value="KIG15532.1"/>
    <property type="molecule type" value="Genomic_DNA"/>
</dbReference>
<evidence type="ECO:0000313" key="1">
    <source>
        <dbReference type="EMBL" id="KIG15532.1"/>
    </source>
</evidence>
<proteinExistence type="predicted"/>
<gene>
    <name evidence="1" type="ORF">DB30_05555</name>
</gene>
<name>A0A0C2D661_9BACT</name>
<accession>A0A0C2D661</accession>
<protein>
    <submittedName>
        <fullName evidence="1">Uncharacterized protein</fullName>
    </submittedName>
</protein>
<comment type="caution">
    <text evidence="1">The sequence shown here is derived from an EMBL/GenBank/DDBJ whole genome shotgun (WGS) entry which is preliminary data.</text>
</comment>
<organism evidence="1 2">
    <name type="scientific">Enhygromyxa salina</name>
    <dbReference type="NCBI Taxonomy" id="215803"/>
    <lineage>
        <taxon>Bacteria</taxon>
        <taxon>Pseudomonadati</taxon>
        <taxon>Myxococcota</taxon>
        <taxon>Polyangia</taxon>
        <taxon>Nannocystales</taxon>
        <taxon>Nannocystaceae</taxon>
        <taxon>Enhygromyxa</taxon>
    </lineage>
</organism>
<sequence>MERVDYEYRRNGTANIFMMVGAVSPWRHAKVTSRRKTTSFASGKP</sequence>
<evidence type="ECO:0000313" key="2">
    <source>
        <dbReference type="Proteomes" id="UP000031599"/>
    </source>
</evidence>
<dbReference type="AlphaFoldDB" id="A0A0C2D661"/>